<comment type="similarity">
    <text evidence="3 11">Belongs to the purine nucleoside phosphorylase YfiH/LACC1 family.</text>
</comment>
<keyword evidence="6" id="KW-0378">Hydrolase</keyword>
<dbReference type="Gene3D" id="3.60.140.10">
    <property type="entry name" value="CNF1/YfiH-like putative cysteine hydrolases"/>
    <property type="match status" value="1"/>
</dbReference>
<comment type="catalytic activity">
    <reaction evidence="9">
        <text>adenosine + phosphate = alpha-D-ribose 1-phosphate + adenine</text>
        <dbReference type="Rhea" id="RHEA:27642"/>
        <dbReference type="ChEBI" id="CHEBI:16335"/>
        <dbReference type="ChEBI" id="CHEBI:16708"/>
        <dbReference type="ChEBI" id="CHEBI:43474"/>
        <dbReference type="ChEBI" id="CHEBI:57720"/>
        <dbReference type="EC" id="2.4.2.1"/>
    </reaction>
    <physiologicalReaction direction="left-to-right" evidence="9">
        <dbReference type="Rhea" id="RHEA:27643"/>
    </physiologicalReaction>
</comment>
<evidence type="ECO:0000256" key="10">
    <source>
        <dbReference type="ARBA" id="ARBA00049893"/>
    </source>
</evidence>
<dbReference type="PANTHER" id="PTHR30616">
    <property type="entry name" value="UNCHARACTERIZED PROTEIN YFIH"/>
    <property type="match status" value="1"/>
</dbReference>
<keyword evidence="4" id="KW-0808">Transferase</keyword>
<comment type="catalytic activity">
    <reaction evidence="10">
        <text>S-methyl-5'-thioadenosine + phosphate = 5-(methylsulfanyl)-alpha-D-ribose 1-phosphate + adenine</text>
        <dbReference type="Rhea" id="RHEA:11852"/>
        <dbReference type="ChEBI" id="CHEBI:16708"/>
        <dbReference type="ChEBI" id="CHEBI:17509"/>
        <dbReference type="ChEBI" id="CHEBI:43474"/>
        <dbReference type="ChEBI" id="CHEBI:58533"/>
        <dbReference type="EC" id="2.4.2.28"/>
    </reaction>
    <physiologicalReaction direction="left-to-right" evidence="10">
        <dbReference type="Rhea" id="RHEA:11853"/>
    </physiologicalReaction>
</comment>
<keyword evidence="5" id="KW-0479">Metal-binding</keyword>
<comment type="catalytic activity">
    <reaction evidence="1">
        <text>inosine + phosphate = alpha-D-ribose 1-phosphate + hypoxanthine</text>
        <dbReference type="Rhea" id="RHEA:27646"/>
        <dbReference type="ChEBI" id="CHEBI:17368"/>
        <dbReference type="ChEBI" id="CHEBI:17596"/>
        <dbReference type="ChEBI" id="CHEBI:43474"/>
        <dbReference type="ChEBI" id="CHEBI:57720"/>
        <dbReference type="EC" id="2.4.2.1"/>
    </reaction>
    <physiologicalReaction direction="left-to-right" evidence="1">
        <dbReference type="Rhea" id="RHEA:27647"/>
    </physiologicalReaction>
</comment>
<proteinExistence type="inferred from homology"/>
<evidence type="ECO:0000256" key="8">
    <source>
        <dbReference type="ARBA" id="ARBA00047989"/>
    </source>
</evidence>
<evidence type="ECO:0000256" key="5">
    <source>
        <dbReference type="ARBA" id="ARBA00022723"/>
    </source>
</evidence>
<protein>
    <recommendedName>
        <fullName evidence="11">Purine nucleoside phosphorylase</fullName>
    </recommendedName>
</protein>
<organism evidence="12">
    <name type="scientific">Veillonella atypica</name>
    <dbReference type="NCBI Taxonomy" id="39777"/>
    <lineage>
        <taxon>Bacteria</taxon>
        <taxon>Bacillati</taxon>
        <taxon>Bacillota</taxon>
        <taxon>Negativicutes</taxon>
        <taxon>Veillonellales</taxon>
        <taxon>Veillonellaceae</taxon>
        <taxon>Veillonella</taxon>
    </lineage>
</organism>
<dbReference type="CDD" id="cd16833">
    <property type="entry name" value="YfiH"/>
    <property type="match status" value="1"/>
</dbReference>
<comment type="function">
    <text evidence="2">Purine nucleoside enzyme that catalyzes the phosphorolysis of adenosine and inosine nucleosides, yielding D-ribose 1-phosphate and the respective free bases, adenine and hypoxanthine. Also catalyzes the phosphorolysis of S-methyl-5'-thioadenosine into adenine and S-methyl-5-thio-alpha-D-ribose 1-phosphate. Also has adenosine deaminase activity.</text>
</comment>
<evidence type="ECO:0000256" key="4">
    <source>
        <dbReference type="ARBA" id="ARBA00022679"/>
    </source>
</evidence>
<dbReference type="Proteomes" id="UP000070226">
    <property type="component" value="Unassembled WGS sequence"/>
</dbReference>
<dbReference type="PATRIC" id="fig|39777.7.peg.1813"/>
<evidence type="ECO:0000256" key="9">
    <source>
        <dbReference type="ARBA" id="ARBA00048968"/>
    </source>
</evidence>
<gene>
    <name evidence="12" type="ORF">HMPREF3233_01850</name>
</gene>
<evidence type="ECO:0000256" key="2">
    <source>
        <dbReference type="ARBA" id="ARBA00003215"/>
    </source>
</evidence>
<evidence type="ECO:0000256" key="1">
    <source>
        <dbReference type="ARBA" id="ARBA00000553"/>
    </source>
</evidence>
<evidence type="ECO:0000256" key="3">
    <source>
        <dbReference type="ARBA" id="ARBA00007353"/>
    </source>
</evidence>
<dbReference type="InterPro" id="IPR011324">
    <property type="entry name" value="Cytotoxic_necrot_fac-like_cat"/>
</dbReference>
<evidence type="ECO:0000256" key="7">
    <source>
        <dbReference type="ARBA" id="ARBA00022833"/>
    </source>
</evidence>
<evidence type="ECO:0000256" key="6">
    <source>
        <dbReference type="ARBA" id="ARBA00022801"/>
    </source>
</evidence>
<comment type="caution">
    <text evidence="12">The sequence shown here is derived from an EMBL/GenBank/DDBJ whole genome shotgun (WGS) entry which is preliminary data.</text>
</comment>
<dbReference type="InterPro" id="IPR038371">
    <property type="entry name" value="Cu_polyphenol_OxRdtase_sf"/>
</dbReference>
<accession>A0A133S0X5</accession>
<evidence type="ECO:0000313" key="12">
    <source>
        <dbReference type="EMBL" id="KXA61766.1"/>
    </source>
</evidence>
<comment type="catalytic activity">
    <reaction evidence="8">
        <text>adenosine + H2O + H(+) = inosine + NH4(+)</text>
        <dbReference type="Rhea" id="RHEA:24408"/>
        <dbReference type="ChEBI" id="CHEBI:15377"/>
        <dbReference type="ChEBI" id="CHEBI:15378"/>
        <dbReference type="ChEBI" id="CHEBI:16335"/>
        <dbReference type="ChEBI" id="CHEBI:17596"/>
        <dbReference type="ChEBI" id="CHEBI:28938"/>
        <dbReference type="EC" id="3.5.4.4"/>
    </reaction>
    <physiologicalReaction direction="left-to-right" evidence="8">
        <dbReference type="Rhea" id="RHEA:24409"/>
    </physiologicalReaction>
</comment>
<dbReference type="GO" id="GO:0017061">
    <property type="term" value="F:S-methyl-5-thioadenosine phosphorylase activity"/>
    <property type="evidence" value="ECO:0007669"/>
    <property type="project" value="UniProtKB-EC"/>
</dbReference>
<dbReference type="GO" id="GO:0005507">
    <property type="term" value="F:copper ion binding"/>
    <property type="evidence" value="ECO:0007669"/>
    <property type="project" value="TreeGrafter"/>
</dbReference>
<dbReference type="RefSeq" id="WP_060807949.1">
    <property type="nucleotide sequence ID" value="NZ_KQ958132.1"/>
</dbReference>
<dbReference type="Pfam" id="PF02578">
    <property type="entry name" value="Cu-oxidase_4"/>
    <property type="match status" value="1"/>
</dbReference>
<sequence length="286" mass="31837">MDITVVNVNTNDDRKWSFEMPNWANQFPLVMGDTYRHGGVCKKPCESLNLATHIGDSLQDVLDNRSIVADHLGVSPDRITCGNQVHGLNAVRITEDLIGAGSMSSDTAIPDCDAVYTDIPNVPLFLFTADCVPVGIYDSVHHVVATVHAGWRGAIGHLPIITIEAMQRDFGTRFEDCYVYLGPSIGPESFEVNQELANTFTDEWKKITDANSDELVRYIVRDGASKATPHVDLWRFIEEDLLQRGVPKDQICIGGTDSMTDENCFSYRREHGKTGRMALFGMLEKR</sequence>
<keyword evidence="7" id="KW-0862">Zinc</keyword>
<dbReference type="PANTHER" id="PTHR30616:SF2">
    <property type="entry name" value="PURINE NUCLEOSIDE PHOSPHORYLASE LACC1"/>
    <property type="match status" value="1"/>
</dbReference>
<dbReference type="EMBL" id="LRQT01000109">
    <property type="protein sequence ID" value="KXA61766.1"/>
    <property type="molecule type" value="Genomic_DNA"/>
</dbReference>
<dbReference type="NCBIfam" id="TIGR00726">
    <property type="entry name" value="peptidoglycan editing factor PgeF"/>
    <property type="match status" value="1"/>
</dbReference>
<dbReference type="GO" id="GO:0016787">
    <property type="term" value="F:hydrolase activity"/>
    <property type="evidence" value="ECO:0007669"/>
    <property type="project" value="UniProtKB-KW"/>
</dbReference>
<evidence type="ECO:0000313" key="13">
    <source>
        <dbReference type="Proteomes" id="UP000070226"/>
    </source>
</evidence>
<name>A0A133S0X5_9FIRM</name>
<dbReference type="STRING" id="39777.B7L28_07240"/>
<dbReference type="AlphaFoldDB" id="A0A133S0X5"/>
<dbReference type="InterPro" id="IPR003730">
    <property type="entry name" value="Cu_polyphenol_OxRdtase"/>
</dbReference>
<evidence type="ECO:0000256" key="11">
    <source>
        <dbReference type="RuleBase" id="RU361274"/>
    </source>
</evidence>
<dbReference type="SUPFAM" id="SSF64438">
    <property type="entry name" value="CNF1/YfiH-like putative cysteine hydrolases"/>
    <property type="match status" value="1"/>
</dbReference>
<reference evidence="12 13" key="1">
    <citation type="submission" date="2016-01" db="EMBL/GenBank/DDBJ databases">
        <authorList>
            <person name="Oliw E.H."/>
        </authorList>
    </citation>
    <scope>NUCLEOTIDE SEQUENCE [LARGE SCALE GENOMIC DNA]</scope>
    <source>
        <strain evidence="12 13">CMW7756B</strain>
    </source>
</reference>